<sequence length="155" mass="18377">METKDTLSLCSNLKEQEMQQMLKREKILKTIQKRLNERKLQIQECTVQEVKASDAILEDKAKESFMIYLDDEYVAMTRNYFIQYTKLEIPEFYDTLIQHMESVKKSIYERAQHKTKYDNWVNERPMKTTEEKVDMSNALDASLVDIESSGTESKE</sequence>
<accession>A0A6L2L745</accession>
<gene>
    <name evidence="1" type="ORF">Tci_028440</name>
</gene>
<evidence type="ECO:0000313" key="1">
    <source>
        <dbReference type="EMBL" id="GEU56462.1"/>
    </source>
</evidence>
<dbReference type="AlphaFoldDB" id="A0A6L2L745"/>
<comment type="caution">
    <text evidence="1">The sequence shown here is derived from an EMBL/GenBank/DDBJ whole genome shotgun (WGS) entry which is preliminary data.</text>
</comment>
<organism evidence="1">
    <name type="scientific">Tanacetum cinerariifolium</name>
    <name type="common">Dalmatian daisy</name>
    <name type="synonym">Chrysanthemum cinerariifolium</name>
    <dbReference type="NCBI Taxonomy" id="118510"/>
    <lineage>
        <taxon>Eukaryota</taxon>
        <taxon>Viridiplantae</taxon>
        <taxon>Streptophyta</taxon>
        <taxon>Embryophyta</taxon>
        <taxon>Tracheophyta</taxon>
        <taxon>Spermatophyta</taxon>
        <taxon>Magnoliopsida</taxon>
        <taxon>eudicotyledons</taxon>
        <taxon>Gunneridae</taxon>
        <taxon>Pentapetalae</taxon>
        <taxon>asterids</taxon>
        <taxon>campanulids</taxon>
        <taxon>Asterales</taxon>
        <taxon>Asteraceae</taxon>
        <taxon>Asteroideae</taxon>
        <taxon>Anthemideae</taxon>
        <taxon>Anthemidinae</taxon>
        <taxon>Tanacetum</taxon>
    </lineage>
</organism>
<name>A0A6L2L745_TANCI</name>
<proteinExistence type="predicted"/>
<dbReference type="EMBL" id="BKCJ010003666">
    <property type="protein sequence ID" value="GEU56462.1"/>
    <property type="molecule type" value="Genomic_DNA"/>
</dbReference>
<reference evidence="1" key="1">
    <citation type="journal article" date="2019" name="Sci. Rep.">
        <title>Draft genome of Tanacetum cinerariifolium, the natural source of mosquito coil.</title>
        <authorList>
            <person name="Yamashiro T."/>
            <person name="Shiraishi A."/>
            <person name="Satake H."/>
            <person name="Nakayama K."/>
        </authorList>
    </citation>
    <scope>NUCLEOTIDE SEQUENCE</scope>
</reference>
<protein>
    <submittedName>
        <fullName evidence="1">Uncharacterized protein</fullName>
    </submittedName>
</protein>